<dbReference type="GO" id="GO:0010821">
    <property type="term" value="P:regulation of mitochondrion organization"/>
    <property type="evidence" value="ECO:0007669"/>
    <property type="project" value="EnsemblFungi"/>
</dbReference>
<feature type="transmembrane region" description="Helical" evidence="7">
    <location>
        <begin position="6"/>
        <end position="26"/>
    </location>
</feature>
<proteinExistence type="inferred from homology"/>
<keyword evidence="6 7" id="KW-0472">Membrane</keyword>
<keyword evidence="5 7" id="KW-1133">Transmembrane helix</keyword>
<gene>
    <name evidence="9" type="ORF">PACTADRAFT_25076</name>
</gene>
<dbReference type="EMBL" id="KV454017">
    <property type="protein sequence ID" value="ODV93924.1"/>
    <property type="molecule type" value="Genomic_DNA"/>
</dbReference>
<keyword evidence="3 7" id="KW-0812">Transmembrane</keyword>
<dbReference type="AlphaFoldDB" id="A0A1E4TQ99"/>
<dbReference type="OrthoDB" id="10260614at2759"/>
<dbReference type="GO" id="GO:0004252">
    <property type="term" value="F:serine-type endopeptidase activity"/>
    <property type="evidence" value="ECO:0007669"/>
    <property type="project" value="EnsemblFungi"/>
</dbReference>
<feature type="non-terminal residue" evidence="9">
    <location>
        <position position="1"/>
    </location>
</feature>
<evidence type="ECO:0000313" key="10">
    <source>
        <dbReference type="Proteomes" id="UP000094236"/>
    </source>
</evidence>
<feature type="non-terminal residue" evidence="9">
    <location>
        <position position="232"/>
    </location>
</feature>
<organism evidence="9 10">
    <name type="scientific">Pachysolen tannophilus NRRL Y-2460</name>
    <dbReference type="NCBI Taxonomy" id="669874"/>
    <lineage>
        <taxon>Eukaryota</taxon>
        <taxon>Fungi</taxon>
        <taxon>Dikarya</taxon>
        <taxon>Ascomycota</taxon>
        <taxon>Saccharomycotina</taxon>
        <taxon>Pichiomycetes</taxon>
        <taxon>Pachysolenaceae</taxon>
        <taxon>Pachysolen</taxon>
    </lineage>
</organism>
<dbReference type="InterPro" id="IPR050925">
    <property type="entry name" value="Rhomboid_protease_S54"/>
</dbReference>
<dbReference type="GO" id="GO:0005743">
    <property type="term" value="C:mitochondrial inner membrane"/>
    <property type="evidence" value="ECO:0007669"/>
    <property type="project" value="EnsemblFungi"/>
</dbReference>
<feature type="transmembrane region" description="Helical" evidence="7">
    <location>
        <begin position="168"/>
        <end position="189"/>
    </location>
</feature>
<protein>
    <recommendedName>
        <fullName evidence="8">Peptidase S54 rhomboid domain-containing protein</fullName>
    </recommendedName>
</protein>
<dbReference type="Gene3D" id="1.20.1540.10">
    <property type="entry name" value="Rhomboid-like"/>
    <property type="match status" value="1"/>
</dbReference>
<evidence type="ECO:0000256" key="7">
    <source>
        <dbReference type="SAM" id="Phobius"/>
    </source>
</evidence>
<dbReference type="InterPro" id="IPR022764">
    <property type="entry name" value="Peptidase_S54_rhomboid_dom"/>
</dbReference>
<dbReference type="Pfam" id="PF01694">
    <property type="entry name" value="Rhomboid"/>
    <property type="match status" value="1"/>
</dbReference>
<dbReference type="STRING" id="669874.A0A1E4TQ99"/>
<evidence type="ECO:0000256" key="2">
    <source>
        <dbReference type="ARBA" id="ARBA00009045"/>
    </source>
</evidence>
<comment type="similarity">
    <text evidence="2">Belongs to the peptidase S54 family.</text>
</comment>
<dbReference type="SUPFAM" id="SSF144091">
    <property type="entry name" value="Rhomboid-like"/>
    <property type="match status" value="1"/>
</dbReference>
<dbReference type="FunFam" id="1.20.1540.10:FF:000012">
    <property type="entry name" value="Rhomboid family protein"/>
    <property type="match status" value="1"/>
</dbReference>
<evidence type="ECO:0000313" key="9">
    <source>
        <dbReference type="EMBL" id="ODV93924.1"/>
    </source>
</evidence>
<feature type="transmembrane region" description="Helical" evidence="7">
    <location>
        <begin position="89"/>
        <end position="110"/>
    </location>
</feature>
<evidence type="ECO:0000256" key="4">
    <source>
        <dbReference type="ARBA" id="ARBA00022801"/>
    </source>
</evidence>
<evidence type="ECO:0000256" key="3">
    <source>
        <dbReference type="ARBA" id="ARBA00022692"/>
    </source>
</evidence>
<keyword evidence="10" id="KW-1185">Reference proteome</keyword>
<evidence type="ECO:0000256" key="6">
    <source>
        <dbReference type="ARBA" id="ARBA00023136"/>
    </source>
</evidence>
<dbReference type="PANTHER" id="PTHR43731">
    <property type="entry name" value="RHOMBOID PROTEASE"/>
    <property type="match status" value="1"/>
</dbReference>
<feature type="transmembrane region" description="Helical" evidence="7">
    <location>
        <begin position="38"/>
        <end position="59"/>
    </location>
</feature>
<name>A0A1E4TQ99_PACTA</name>
<comment type="subcellular location">
    <subcellularLocation>
        <location evidence="1">Membrane</location>
        <topology evidence="1">Multi-pass membrane protein</topology>
    </subcellularLocation>
</comment>
<dbReference type="PANTHER" id="PTHR43731:SF14">
    <property type="entry name" value="PRESENILIN-ASSOCIATED RHOMBOID-LIKE PROTEIN, MITOCHONDRIAL"/>
    <property type="match status" value="1"/>
</dbReference>
<dbReference type="InterPro" id="IPR035952">
    <property type="entry name" value="Rhomboid-like_sf"/>
</dbReference>
<evidence type="ECO:0000256" key="5">
    <source>
        <dbReference type="ARBA" id="ARBA00022989"/>
    </source>
</evidence>
<dbReference type="GO" id="GO:0006465">
    <property type="term" value="P:signal peptide processing"/>
    <property type="evidence" value="ECO:0007669"/>
    <property type="project" value="EnsemblFungi"/>
</dbReference>
<evidence type="ECO:0000259" key="8">
    <source>
        <dbReference type="Pfam" id="PF01694"/>
    </source>
</evidence>
<feature type="transmembrane region" description="Helical" evidence="7">
    <location>
        <begin position="201"/>
        <end position="219"/>
    </location>
</feature>
<feature type="transmembrane region" description="Helical" evidence="7">
    <location>
        <begin position="117"/>
        <end position="135"/>
    </location>
</feature>
<keyword evidence="4" id="KW-0378">Hydrolase</keyword>
<dbReference type="Proteomes" id="UP000094236">
    <property type="component" value="Unassembled WGS sequence"/>
</dbReference>
<accession>A0A1E4TQ99</accession>
<sequence length="232" mass="26373">LRKASIFTLIFCVITTYSMPYIFQYTPMKYFNRHPNQLIYTIIAINLAVFGAWRLPAFWKFTNRYFLLEKNSMYSMSSMIGSAFSHQEFWHIAMNMMCLYSLGSLVSVVGSSNFTTMYLNCAVLSSLASLAFPILARIPKFASLGASGALFGLFGCFAYLFPKSQILLFFLPIPGGAWIAFLASMGWNLCGCLFRWGSFDYAAHLGGSVAGIYYGWWISEQSKRKRENRMKK</sequence>
<feature type="domain" description="Peptidase S54 rhomboid" evidence="8">
    <location>
        <begin position="77"/>
        <end position="219"/>
    </location>
</feature>
<reference evidence="10" key="1">
    <citation type="submission" date="2016-05" db="EMBL/GenBank/DDBJ databases">
        <title>Comparative genomics of biotechnologically important yeasts.</title>
        <authorList>
            <consortium name="DOE Joint Genome Institute"/>
            <person name="Riley R."/>
            <person name="Haridas S."/>
            <person name="Wolfe K.H."/>
            <person name="Lopes M.R."/>
            <person name="Hittinger C.T."/>
            <person name="Goker M."/>
            <person name="Salamov A."/>
            <person name="Wisecaver J."/>
            <person name="Long T.M."/>
            <person name="Aerts A.L."/>
            <person name="Barry K."/>
            <person name="Choi C."/>
            <person name="Clum A."/>
            <person name="Coughlan A.Y."/>
            <person name="Deshpande S."/>
            <person name="Douglass A.P."/>
            <person name="Hanson S.J."/>
            <person name="Klenk H.-P."/>
            <person name="Labutti K."/>
            <person name="Lapidus A."/>
            <person name="Lindquist E."/>
            <person name="Lipzen A."/>
            <person name="Meier-Kolthoff J.P."/>
            <person name="Ohm R.A."/>
            <person name="Otillar R.P."/>
            <person name="Pangilinan J."/>
            <person name="Peng Y."/>
            <person name="Rokas A."/>
            <person name="Rosa C.A."/>
            <person name="Scheuner C."/>
            <person name="Sibirny A.A."/>
            <person name="Slot J.C."/>
            <person name="Stielow J.B."/>
            <person name="Sun H."/>
            <person name="Kurtzman C.P."/>
            <person name="Blackwell M."/>
            <person name="Grigoriev I.V."/>
            <person name="Jeffries T.W."/>
        </authorList>
    </citation>
    <scope>NUCLEOTIDE SEQUENCE [LARGE SCALE GENOMIC DNA]</scope>
    <source>
        <strain evidence="10">NRRL Y-2460</strain>
    </source>
</reference>
<evidence type="ECO:0000256" key="1">
    <source>
        <dbReference type="ARBA" id="ARBA00004141"/>
    </source>
</evidence>
<feature type="transmembrane region" description="Helical" evidence="7">
    <location>
        <begin position="141"/>
        <end position="161"/>
    </location>
</feature>